<dbReference type="InterPro" id="IPR033134">
    <property type="entry name" value="Asp/Glu_racemase_AS_2"/>
</dbReference>
<protein>
    <submittedName>
        <fullName evidence="3">Aspartate/glutamate racemase family protein</fullName>
    </submittedName>
</protein>
<keyword evidence="4" id="KW-1185">Reference proteome</keyword>
<dbReference type="PANTHER" id="PTHR21198:SF7">
    <property type="entry name" value="ASPARTATE-GLUTAMATE RACEMASE FAMILY"/>
    <property type="match status" value="1"/>
</dbReference>
<sequence length="231" mass="26059">MKKLGLIGGIGPESTISYYHDIVYGVQSQVGEKFFPNLTIESLNVFDVLNMCDRKEYEALINYLMTSINNLKASGVDFIALSGNTPHIVFDELQKRSPIPIVSIIEATCDETKRRNISKVGLLGTIFTMDGEFFKKPFENNHIEVVTPTDEEKRFANQKISQELELGIVKEETLSAFLKIVQRMKDENGIQAIVLGCTELPLLFKGIRTPVYCLDTMQIHIQTLVNIIIEN</sequence>
<proteinExistence type="inferred from homology"/>
<evidence type="ECO:0000256" key="1">
    <source>
        <dbReference type="ARBA" id="ARBA00007847"/>
    </source>
</evidence>
<evidence type="ECO:0000313" key="3">
    <source>
        <dbReference type="EMBL" id="MFL0195729.1"/>
    </source>
</evidence>
<dbReference type="InterPro" id="IPR004380">
    <property type="entry name" value="Asp_race"/>
</dbReference>
<evidence type="ECO:0000313" key="4">
    <source>
        <dbReference type="Proteomes" id="UP001623660"/>
    </source>
</evidence>
<evidence type="ECO:0000256" key="2">
    <source>
        <dbReference type="ARBA" id="ARBA00023235"/>
    </source>
</evidence>
<comment type="caution">
    <text evidence="3">The sequence shown here is derived from an EMBL/GenBank/DDBJ whole genome shotgun (WGS) entry which is preliminary data.</text>
</comment>
<dbReference type="PROSITE" id="PS00924">
    <property type="entry name" value="ASP_GLU_RACEMASE_2"/>
    <property type="match status" value="1"/>
</dbReference>
<dbReference type="PANTHER" id="PTHR21198">
    <property type="entry name" value="GLUTAMATE RACEMASE"/>
    <property type="match status" value="1"/>
</dbReference>
<dbReference type="EMBL" id="JBJHZX010000011">
    <property type="protein sequence ID" value="MFL0195729.1"/>
    <property type="molecule type" value="Genomic_DNA"/>
</dbReference>
<organism evidence="3 4">
    <name type="scientific">Candidatus Clostridium eludens</name>
    <dbReference type="NCBI Taxonomy" id="3381663"/>
    <lineage>
        <taxon>Bacteria</taxon>
        <taxon>Bacillati</taxon>
        <taxon>Bacillota</taxon>
        <taxon>Clostridia</taxon>
        <taxon>Eubacteriales</taxon>
        <taxon>Clostridiaceae</taxon>
        <taxon>Clostridium</taxon>
    </lineage>
</organism>
<gene>
    <name evidence="3" type="ORF">ACJDU8_09165</name>
</gene>
<dbReference type="RefSeq" id="WP_406791844.1">
    <property type="nucleotide sequence ID" value="NZ_JBJHZX010000011.1"/>
</dbReference>
<accession>A0ABW8SKM1</accession>
<keyword evidence="2" id="KW-0413">Isomerase</keyword>
<dbReference type="Pfam" id="PF01177">
    <property type="entry name" value="Asp_Glu_race"/>
    <property type="match status" value="1"/>
</dbReference>
<comment type="similarity">
    <text evidence="1">Belongs to the aspartate/glutamate racemases family.</text>
</comment>
<dbReference type="Proteomes" id="UP001623660">
    <property type="component" value="Unassembled WGS sequence"/>
</dbReference>
<dbReference type="NCBIfam" id="TIGR00035">
    <property type="entry name" value="asp_race"/>
    <property type="match status" value="1"/>
</dbReference>
<name>A0ABW8SKM1_9CLOT</name>
<dbReference type="InterPro" id="IPR001920">
    <property type="entry name" value="Asp/Glu_race"/>
</dbReference>
<dbReference type="SUPFAM" id="SSF53681">
    <property type="entry name" value="Aspartate/glutamate racemase"/>
    <property type="match status" value="2"/>
</dbReference>
<dbReference type="InterPro" id="IPR015942">
    <property type="entry name" value="Asp/Glu/hydantoin_racemase"/>
</dbReference>
<dbReference type="Gene3D" id="3.40.50.1860">
    <property type="match status" value="2"/>
</dbReference>
<reference evidence="3 4" key="1">
    <citation type="submission" date="2024-11" db="EMBL/GenBank/DDBJ databases">
        <authorList>
            <person name="Heng Y.C."/>
            <person name="Lim A.C.H."/>
            <person name="Lee J.K.Y."/>
            <person name="Kittelmann S."/>
        </authorList>
    </citation>
    <scope>NUCLEOTIDE SEQUENCE [LARGE SCALE GENOMIC DNA]</scope>
    <source>
        <strain evidence="3 4">WILCCON 0269</strain>
    </source>
</reference>